<protein>
    <submittedName>
        <fullName evidence="1">Uncharacterized protein</fullName>
    </submittedName>
</protein>
<evidence type="ECO:0000313" key="2">
    <source>
        <dbReference type="Proteomes" id="UP000649617"/>
    </source>
</evidence>
<comment type="caution">
    <text evidence="1">The sequence shown here is derived from an EMBL/GenBank/DDBJ whole genome shotgun (WGS) entry which is preliminary data.</text>
</comment>
<name>A0A812P919_SYMPI</name>
<gene>
    <name evidence="1" type="ORF">SPIL2461_LOCUS8433</name>
</gene>
<evidence type="ECO:0000313" key="1">
    <source>
        <dbReference type="EMBL" id="CAE7354928.1"/>
    </source>
</evidence>
<sequence length="261" mass="29108">MVQQLPNSEEVELLELRSDGLKLFWCNYVITFNSTTAMESSGFQDFLRSQPSDFSQHLSGHLNFSTFPPLWECQNLLPMEVSRLTEPVNSLVAGTTSVAHWRVGSKKMSFAFGFDEFNARADLPNVRQYGGYNWNESELEQVSEYYQGLRQSELEEEAQQLLVGDLEGCELGSSDVICHTSDNGGTCSERCGNSNGGTWRFCRSQNCTRNCSASVWVYCWLSFPPHSNGLPAVNETLSALAVNGSKATFDTNDLQVFEAPC</sequence>
<reference evidence="1" key="1">
    <citation type="submission" date="2021-02" db="EMBL/GenBank/DDBJ databases">
        <authorList>
            <person name="Dougan E. K."/>
            <person name="Rhodes N."/>
            <person name="Thang M."/>
            <person name="Chan C."/>
        </authorList>
    </citation>
    <scope>NUCLEOTIDE SEQUENCE</scope>
</reference>
<dbReference type="EMBL" id="CAJNIZ010013853">
    <property type="protein sequence ID" value="CAE7354928.1"/>
    <property type="molecule type" value="Genomic_DNA"/>
</dbReference>
<accession>A0A812P919</accession>
<dbReference type="Proteomes" id="UP000649617">
    <property type="component" value="Unassembled WGS sequence"/>
</dbReference>
<keyword evidence="2" id="KW-1185">Reference proteome</keyword>
<organism evidence="1 2">
    <name type="scientific">Symbiodinium pilosum</name>
    <name type="common">Dinoflagellate</name>
    <dbReference type="NCBI Taxonomy" id="2952"/>
    <lineage>
        <taxon>Eukaryota</taxon>
        <taxon>Sar</taxon>
        <taxon>Alveolata</taxon>
        <taxon>Dinophyceae</taxon>
        <taxon>Suessiales</taxon>
        <taxon>Symbiodiniaceae</taxon>
        <taxon>Symbiodinium</taxon>
    </lineage>
</organism>
<dbReference type="AlphaFoldDB" id="A0A812P919"/>
<proteinExistence type="predicted"/>